<evidence type="ECO:0000313" key="5">
    <source>
        <dbReference type="Proteomes" id="UP000588647"/>
    </source>
</evidence>
<feature type="compositionally biased region" description="Basic and acidic residues" evidence="1">
    <location>
        <begin position="324"/>
        <end position="340"/>
    </location>
</feature>
<evidence type="ECO:0000259" key="3">
    <source>
        <dbReference type="Pfam" id="PF25973"/>
    </source>
</evidence>
<comment type="caution">
    <text evidence="4">The sequence shown here is derived from an EMBL/GenBank/DDBJ whole genome shotgun (WGS) entry which is preliminary data.</text>
</comment>
<gene>
    <name evidence="4" type="ORF">GGR03_004273</name>
</gene>
<dbReference type="InterPro" id="IPR058647">
    <property type="entry name" value="BSH_CzcB-like"/>
</dbReference>
<evidence type="ECO:0000256" key="2">
    <source>
        <dbReference type="SAM" id="Phobius"/>
    </source>
</evidence>
<feature type="domain" description="CzcB-like barrel-sandwich hybrid" evidence="3">
    <location>
        <begin position="124"/>
        <end position="270"/>
    </location>
</feature>
<proteinExistence type="predicted"/>
<dbReference type="SUPFAM" id="SSF111369">
    <property type="entry name" value="HlyD-like secretion proteins"/>
    <property type="match status" value="1"/>
</dbReference>
<feature type="region of interest" description="Disordered" evidence="1">
    <location>
        <begin position="315"/>
        <end position="389"/>
    </location>
</feature>
<dbReference type="GO" id="GO:1990281">
    <property type="term" value="C:efflux pump complex"/>
    <property type="evidence" value="ECO:0007669"/>
    <property type="project" value="TreeGrafter"/>
</dbReference>
<keyword evidence="2" id="KW-0472">Membrane</keyword>
<dbReference type="Gene3D" id="2.40.50.100">
    <property type="match status" value="1"/>
</dbReference>
<reference evidence="4 5" key="1">
    <citation type="submission" date="2020-08" db="EMBL/GenBank/DDBJ databases">
        <title>Genomic Encyclopedia of Type Strains, Phase IV (KMG-IV): sequencing the most valuable type-strain genomes for metagenomic binning, comparative biology and taxonomic classification.</title>
        <authorList>
            <person name="Goeker M."/>
        </authorList>
    </citation>
    <scope>NUCLEOTIDE SEQUENCE [LARGE SCALE GENOMIC DNA]</scope>
    <source>
        <strain evidence="4 5">DSM 103570</strain>
    </source>
</reference>
<feature type="transmembrane region" description="Helical" evidence="2">
    <location>
        <begin position="36"/>
        <end position="57"/>
    </location>
</feature>
<dbReference type="RefSeq" id="WP_183210763.1">
    <property type="nucleotide sequence ID" value="NZ_JAAAMM010000006.1"/>
</dbReference>
<dbReference type="Gene3D" id="2.40.30.170">
    <property type="match status" value="1"/>
</dbReference>
<keyword evidence="2" id="KW-0812">Transmembrane</keyword>
<dbReference type="EMBL" id="JACIEM010000006">
    <property type="protein sequence ID" value="MBB4005174.1"/>
    <property type="molecule type" value="Genomic_DNA"/>
</dbReference>
<dbReference type="GO" id="GO:0015562">
    <property type="term" value="F:efflux transmembrane transporter activity"/>
    <property type="evidence" value="ECO:0007669"/>
    <property type="project" value="TreeGrafter"/>
</dbReference>
<dbReference type="Gene3D" id="1.10.287.470">
    <property type="entry name" value="Helix hairpin bin"/>
    <property type="match status" value="1"/>
</dbReference>
<accession>A0A7W6HH63</accession>
<dbReference type="Pfam" id="PF25973">
    <property type="entry name" value="BSH_CzcB"/>
    <property type="match status" value="1"/>
</dbReference>
<dbReference type="Proteomes" id="UP000588647">
    <property type="component" value="Unassembled WGS sequence"/>
</dbReference>
<keyword evidence="5" id="KW-1185">Reference proteome</keyword>
<organism evidence="4 5">
    <name type="scientific">Aurantimonas endophytica</name>
    <dbReference type="NCBI Taxonomy" id="1522175"/>
    <lineage>
        <taxon>Bacteria</taxon>
        <taxon>Pseudomonadati</taxon>
        <taxon>Pseudomonadota</taxon>
        <taxon>Alphaproteobacteria</taxon>
        <taxon>Hyphomicrobiales</taxon>
        <taxon>Aurantimonadaceae</taxon>
        <taxon>Aurantimonas</taxon>
    </lineage>
</organism>
<name>A0A7W6HH63_9HYPH</name>
<dbReference type="AlphaFoldDB" id="A0A7W6HH63"/>
<evidence type="ECO:0000256" key="1">
    <source>
        <dbReference type="SAM" id="MobiDB-lite"/>
    </source>
</evidence>
<keyword evidence="2" id="KW-1133">Transmembrane helix</keyword>
<sequence length="389" mass="40879">MNAHAHPDPRLFEKLNALSLTSAPSGSRPRVRRGGWALPVLGVLALVAMGVAAVPILSGVRFDTVLDTSDWSAIGASPSDASGSSRATRTALTDFAATGTPVPPPPPAASVVTGSGHVVALAEARVHPRRGGTIAWLAADVGTVVTAGQVLLRLDDPETSFAQQAAELARDRARLVLAARRLDQDEAQTAARRLAGLARSGAVNAQMAIDADSAARRAANLVDQGVQDVAEADLALDRGRQAVSELTITAPIAGIVTARGARLGETVLAQLDARGDAPLFTITDPDRLGIDVDIAETAIAAMRPALRGEAVLDGYPRPSLRRRDRPDSARRLGRAGDRHAAPVASRAAARHPPCHGRAGPHRDGCRRQRRRHQPRTLTRWTPRIAPSSP</sequence>
<protein>
    <submittedName>
        <fullName evidence="4">Multidrug efflux pump subunit AcrA (Membrane-fusion protein)</fullName>
    </submittedName>
</protein>
<dbReference type="PANTHER" id="PTHR30469">
    <property type="entry name" value="MULTIDRUG RESISTANCE PROTEIN MDTA"/>
    <property type="match status" value="1"/>
</dbReference>
<evidence type="ECO:0000313" key="4">
    <source>
        <dbReference type="EMBL" id="MBB4005174.1"/>
    </source>
</evidence>
<dbReference type="PANTHER" id="PTHR30469:SF15">
    <property type="entry name" value="HLYD FAMILY OF SECRETION PROTEINS"/>
    <property type="match status" value="1"/>
</dbReference>